<dbReference type="InterPro" id="IPR011284">
    <property type="entry name" value="3oxo_ACP_reduc"/>
</dbReference>
<evidence type="ECO:0000256" key="2">
    <source>
        <dbReference type="ARBA" id="ARBA00022857"/>
    </source>
</evidence>
<feature type="domain" description="Ketoreductase" evidence="5">
    <location>
        <begin position="98"/>
        <end position="278"/>
    </location>
</feature>
<dbReference type="NCBIfam" id="TIGR01830">
    <property type="entry name" value="3oxo_ACP_reduc"/>
    <property type="match status" value="1"/>
</dbReference>
<dbReference type="InterPro" id="IPR057326">
    <property type="entry name" value="KR_dom"/>
</dbReference>
<sequence length="339" mass="35970">MSIFLREINDFSFFPTKRHRRFSWTRHEPPVPDGRRKSCLPFGGKCGRKKRFQRAPGGPSSPPEGGRRASRGNRGNRPRAIRRAGDQDGGTPMSEMSKAALVTGGSRGIGAAVARKLAAGGLHVLLTYVSKPELAQAVCDDIAAAGGRATALPLDVGDMAAVTAFFSEHIKDKADLHVLVNNAGITKDGFIVRMRDEDFESVVRVNLFGAFACLREAAKIMMKRRSGRIVNITSVVAQTGNAGQSNYVAAKAGLIGLTKSASLELAPRGITVNAVAPGFIETDMTAVLPDAVKTSYADRIPLKRAGTPDEVADAVAYLASDAAAYVTGQVLSVNGGMYL</sequence>
<dbReference type="InterPro" id="IPR020904">
    <property type="entry name" value="Sc_DH/Rdtase_CS"/>
</dbReference>
<dbReference type="CDD" id="cd05333">
    <property type="entry name" value="BKR_SDR_c"/>
    <property type="match status" value="1"/>
</dbReference>
<evidence type="ECO:0000259" key="5">
    <source>
        <dbReference type="SMART" id="SM00822"/>
    </source>
</evidence>
<dbReference type="Gene3D" id="3.40.50.720">
    <property type="entry name" value="NAD(P)-binding Rossmann-like Domain"/>
    <property type="match status" value="1"/>
</dbReference>
<keyword evidence="2" id="KW-0521">NADP</keyword>
<comment type="caution">
    <text evidence="6">The sequence shown here is derived from an EMBL/GenBank/DDBJ whole genome shotgun (WGS) entry which is preliminary data.</text>
</comment>
<evidence type="ECO:0000256" key="3">
    <source>
        <dbReference type="ARBA" id="ARBA00023002"/>
    </source>
</evidence>
<dbReference type="Pfam" id="PF13561">
    <property type="entry name" value="adh_short_C2"/>
    <property type="match status" value="1"/>
</dbReference>
<dbReference type="SMART" id="SM00822">
    <property type="entry name" value="PKS_KR"/>
    <property type="match status" value="1"/>
</dbReference>
<dbReference type="GO" id="GO:0006633">
    <property type="term" value="P:fatty acid biosynthetic process"/>
    <property type="evidence" value="ECO:0007669"/>
    <property type="project" value="InterPro"/>
</dbReference>
<dbReference type="InterPro" id="IPR050259">
    <property type="entry name" value="SDR"/>
</dbReference>
<dbReference type="PRINTS" id="PR00081">
    <property type="entry name" value="GDHRDH"/>
</dbReference>
<dbReference type="PRINTS" id="PR00080">
    <property type="entry name" value="SDRFAMILY"/>
</dbReference>
<feature type="compositionally biased region" description="Basic and acidic residues" evidence="4">
    <location>
        <begin position="25"/>
        <end position="36"/>
    </location>
</feature>
<dbReference type="InterPro" id="IPR036291">
    <property type="entry name" value="NAD(P)-bd_dom_sf"/>
</dbReference>
<evidence type="ECO:0000256" key="4">
    <source>
        <dbReference type="SAM" id="MobiDB-lite"/>
    </source>
</evidence>
<dbReference type="GO" id="GO:0004316">
    <property type="term" value="F:3-oxoacyl-[acyl-carrier-protein] reductase (NADPH) activity"/>
    <property type="evidence" value="ECO:0007669"/>
    <property type="project" value="UniProtKB-EC"/>
</dbReference>
<comment type="similarity">
    <text evidence="1">Belongs to the short-chain dehydrogenases/reductases (SDR) family.</text>
</comment>
<keyword evidence="3 6" id="KW-0560">Oxidoreductase</keyword>
<dbReference type="SUPFAM" id="SSF51735">
    <property type="entry name" value="NAD(P)-binding Rossmann-fold domains"/>
    <property type="match status" value="1"/>
</dbReference>
<dbReference type="PANTHER" id="PTHR42879">
    <property type="entry name" value="3-OXOACYL-(ACYL-CARRIER-PROTEIN) REDUCTASE"/>
    <property type="match status" value="1"/>
</dbReference>
<dbReference type="PROSITE" id="PS00061">
    <property type="entry name" value="ADH_SHORT"/>
    <property type="match status" value="1"/>
</dbReference>
<dbReference type="FunFam" id="3.40.50.720:FF:000115">
    <property type="entry name" value="3-oxoacyl-[acyl-carrier-protein] reductase FabG"/>
    <property type="match status" value="1"/>
</dbReference>
<dbReference type="NCBIfam" id="NF009466">
    <property type="entry name" value="PRK12826.1-2"/>
    <property type="match status" value="1"/>
</dbReference>
<organism evidence="6">
    <name type="scientific">hydrocarbon metagenome</name>
    <dbReference type="NCBI Taxonomy" id="938273"/>
    <lineage>
        <taxon>unclassified sequences</taxon>
        <taxon>metagenomes</taxon>
        <taxon>ecological metagenomes</taxon>
    </lineage>
</organism>
<dbReference type="PANTHER" id="PTHR42879:SF2">
    <property type="entry name" value="3-OXOACYL-[ACYL-CARRIER-PROTEIN] REDUCTASE FABG"/>
    <property type="match status" value="1"/>
</dbReference>
<dbReference type="EC" id="1.1.1.100" evidence="6"/>
<name>A0A0W8G2M1_9ZZZZ</name>
<dbReference type="NCBIfam" id="NF004199">
    <property type="entry name" value="PRK05653.1-4"/>
    <property type="match status" value="1"/>
</dbReference>
<proteinExistence type="inferred from homology"/>
<gene>
    <name evidence="6" type="ORF">ASZ90_002769</name>
</gene>
<feature type="compositionally biased region" description="Basic residues" evidence="4">
    <location>
        <begin position="68"/>
        <end position="82"/>
    </location>
</feature>
<evidence type="ECO:0000313" key="6">
    <source>
        <dbReference type="EMBL" id="KUG27391.1"/>
    </source>
</evidence>
<evidence type="ECO:0000256" key="1">
    <source>
        <dbReference type="ARBA" id="ARBA00006484"/>
    </source>
</evidence>
<accession>A0A0W8G2M1</accession>
<dbReference type="AlphaFoldDB" id="A0A0W8G2M1"/>
<dbReference type="GO" id="GO:0051287">
    <property type="term" value="F:NAD binding"/>
    <property type="evidence" value="ECO:0007669"/>
    <property type="project" value="InterPro"/>
</dbReference>
<feature type="region of interest" description="Disordered" evidence="4">
    <location>
        <begin position="24"/>
        <end position="95"/>
    </location>
</feature>
<protein>
    <submittedName>
        <fullName evidence="6">3-oxoacyl-acp reductase</fullName>
        <ecNumber evidence="6">1.1.1.100</ecNumber>
    </submittedName>
</protein>
<dbReference type="InterPro" id="IPR002347">
    <property type="entry name" value="SDR_fam"/>
</dbReference>
<dbReference type="EMBL" id="LNQE01000332">
    <property type="protein sequence ID" value="KUG27391.1"/>
    <property type="molecule type" value="Genomic_DNA"/>
</dbReference>
<reference evidence="6" key="1">
    <citation type="journal article" date="2015" name="Proc. Natl. Acad. Sci. U.S.A.">
        <title>Networks of energetic and metabolic interactions define dynamics in microbial communities.</title>
        <authorList>
            <person name="Embree M."/>
            <person name="Liu J.K."/>
            <person name="Al-Bassam M.M."/>
            <person name="Zengler K."/>
        </authorList>
    </citation>
    <scope>NUCLEOTIDE SEQUENCE</scope>
</reference>